<dbReference type="AlphaFoldDB" id="A0A0C2NM81"/>
<gene>
    <name evidence="2" type="ORF">RF11_04192</name>
</gene>
<keyword evidence="1" id="KW-1133">Transmembrane helix</keyword>
<keyword evidence="1" id="KW-0472">Membrane</keyword>
<evidence type="ECO:0000313" key="2">
    <source>
        <dbReference type="EMBL" id="KII75102.1"/>
    </source>
</evidence>
<accession>A0A0C2NM81</accession>
<protein>
    <submittedName>
        <fullName evidence="2">Uncharacterized protein</fullName>
    </submittedName>
</protein>
<evidence type="ECO:0000256" key="1">
    <source>
        <dbReference type="SAM" id="Phobius"/>
    </source>
</evidence>
<organism evidence="2 3">
    <name type="scientific">Thelohanellus kitauei</name>
    <name type="common">Myxosporean</name>
    <dbReference type="NCBI Taxonomy" id="669202"/>
    <lineage>
        <taxon>Eukaryota</taxon>
        <taxon>Metazoa</taxon>
        <taxon>Cnidaria</taxon>
        <taxon>Myxozoa</taxon>
        <taxon>Myxosporea</taxon>
        <taxon>Bivalvulida</taxon>
        <taxon>Platysporina</taxon>
        <taxon>Myxobolidae</taxon>
        <taxon>Thelohanellus</taxon>
    </lineage>
</organism>
<feature type="transmembrane region" description="Helical" evidence="1">
    <location>
        <begin position="159"/>
        <end position="186"/>
    </location>
</feature>
<proteinExistence type="predicted"/>
<dbReference type="Proteomes" id="UP000031668">
    <property type="component" value="Unassembled WGS sequence"/>
</dbReference>
<keyword evidence="3" id="KW-1185">Reference proteome</keyword>
<comment type="caution">
    <text evidence="2">The sequence shown here is derived from an EMBL/GenBank/DDBJ whole genome shotgun (WGS) entry which is preliminary data.</text>
</comment>
<name>A0A0C2NM81_THEKT</name>
<sequence>MTKFEFNLDGTKLNIEFQSKDSSSKMWITCMYIDGVEEVLIGAFDLALYLGPNNPYYNFSIGYLYKFRKNTIYQFSNYELHFKIEINSVEEIEIGLTSFVIQFQEPAQNCEFINEALEIVDVEFKKGGMVTPCKSVDEKWAFEDYGYKSFIDRLRQSKYIWIDCIAAGLVLIAIGVILLILCCVKLRKRHDVQSRK</sequence>
<keyword evidence="1" id="KW-0812">Transmembrane</keyword>
<reference evidence="2 3" key="1">
    <citation type="journal article" date="2014" name="Genome Biol. Evol.">
        <title>The genome of the myxosporean Thelohanellus kitauei shows adaptations to nutrient acquisition within its fish host.</title>
        <authorList>
            <person name="Yang Y."/>
            <person name="Xiong J."/>
            <person name="Zhou Z."/>
            <person name="Huo F."/>
            <person name="Miao W."/>
            <person name="Ran C."/>
            <person name="Liu Y."/>
            <person name="Zhang J."/>
            <person name="Feng J."/>
            <person name="Wang M."/>
            <person name="Wang M."/>
            <person name="Wang L."/>
            <person name="Yao B."/>
        </authorList>
    </citation>
    <scope>NUCLEOTIDE SEQUENCE [LARGE SCALE GENOMIC DNA]</scope>
    <source>
        <strain evidence="2">Wuqing</strain>
    </source>
</reference>
<evidence type="ECO:0000313" key="3">
    <source>
        <dbReference type="Proteomes" id="UP000031668"/>
    </source>
</evidence>
<dbReference type="EMBL" id="JWZT01000033">
    <property type="protein sequence ID" value="KII75102.1"/>
    <property type="molecule type" value="Genomic_DNA"/>
</dbReference>